<dbReference type="CDD" id="cd00130">
    <property type="entry name" value="PAS"/>
    <property type="match status" value="1"/>
</dbReference>
<gene>
    <name evidence="9" type="ORF">ROI90_17925</name>
</gene>
<evidence type="ECO:0000259" key="8">
    <source>
        <dbReference type="PROSITE" id="PS50113"/>
    </source>
</evidence>
<dbReference type="Pfam" id="PF08447">
    <property type="entry name" value="PAS_3"/>
    <property type="match status" value="1"/>
</dbReference>
<evidence type="ECO:0000256" key="1">
    <source>
        <dbReference type="ARBA" id="ARBA00000085"/>
    </source>
</evidence>
<dbReference type="CDD" id="cd00082">
    <property type="entry name" value="HisKA"/>
    <property type="match status" value="1"/>
</dbReference>
<evidence type="ECO:0000256" key="3">
    <source>
        <dbReference type="ARBA" id="ARBA00022553"/>
    </source>
</evidence>
<dbReference type="SMART" id="SM00091">
    <property type="entry name" value="PAS"/>
    <property type="match status" value="5"/>
</dbReference>
<dbReference type="RefSeq" id="WP_315999697.1">
    <property type="nucleotide sequence ID" value="NZ_JAWDJT010000014.1"/>
</dbReference>
<reference evidence="9 10" key="1">
    <citation type="submission" date="2023-10" db="EMBL/GenBank/DDBJ databases">
        <title>Hymenobacter endophyticus sp. nov., an isolate from the leaf tissues of wheat.</title>
        <authorList>
            <person name="Dai Y."/>
        </authorList>
    </citation>
    <scope>NUCLEOTIDE SEQUENCE [LARGE SCALE GENOMIC DNA]</scope>
    <source>
        <strain evidence="9 10">ZK17L-C2</strain>
    </source>
</reference>
<evidence type="ECO:0000259" key="6">
    <source>
        <dbReference type="PROSITE" id="PS50109"/>
    </source>
</evidence>
<dbReference type="InterPro" id="IPR003594">
    <property type="entry name" value="HATPase_dom"/>
</dbReference>
<proteinExistence type="predicted"/>
<dbReference type="InterPro" id="IPR005467">
    <property type="entry name" value="His_kinase_dom"/>
</dbReference>
<dbReference type="Pfam" id="PF00512">
    <property type="entry name" value="HisKA"/>
    <property type="match status" value="1"/>
</dbReference>
<comment type="catalytic activity">
    <reaction evidence="1">
        <text>ATP + protein L-histidine = ADP + protein N-phospho-L-histidine.</text>
        <dbReference type="EC" id="2.7.13.3"/>
    </reaction>
</comment>
<keyword evidence="4" id="KW-0808">Transferase</keyword>
<dbReference type="NCBIfam" id="TIGR00229">
    <property type="entry name" value="sensory_box"/>
    <property type="match status" value="2"/>
</dbReference>
<dbReference type="PANTHER" id="PTHR43304">
    <property type="entry name" value="PHYTOCHROME-LIKE PROTEIN CPH1"/>
    <property type="match status" value="1"/>
</dbReference>
<feature type="domain" description="Histidine kinase" evidence="6">
    <location>
        <begin position="857"/>
        <end position="1072"/>
    </location>
</feature>
<dbReference type="PROSITE" id="PS50112">
    <property type="entry name" value="PAS"/>
    <property type="match status" value="1"/>
</dbReference>
<sequence>MPATSVPLPLRPLPADDLLGDLLAVSMTGVIYYTPIYDPAGTGEIVDFTFVYLNPTAQRMMSMPEVPTVTHNQQWPHSIAHGTFAFHVDAYVSGEPREYNINYQADGYDNYYRLAARRSGDGLWVSFTDTADQPRSPVEVALREAQAREQAARAEAEAERMRLHQVLMRMPANIALLRGPEHVYELVNPEYERLFPGRPLLGRTIREVIPDIEGQGFYELFDRVYETGEPFYEAEAEAWADYSGSGEPQRRYYHTTFEPIRNAQGAVTEVLNFAVDVTAQVAARQQVEQLNQELESRVQVRTREALALQADLLAAARQQVQEREAFHQIFEQTPAVVALLRAPGHRYEYVNPSYQALFPDRQLVGRNVAEAVPELDTQGFVALLDQVYQTGDTYVGQEMPFTPQPAAGAAPRTGYYNFTYQAYREGGEVAGISILGYDVTEQVLARREREAERRQLHELFMQAPAPIVILDGPELVFQLVNPAYQRIFPGRVLLGKPLLVALPELADTSIPGLFRQVYETGEMYVARELPLQLAREENGPLEEIIWTFTYQARRNAAGAVDGVLVFAYEVTEQVQARRVVEASEQQVRALVESAPFPIGVYVGPELRIQMANEAILAAWGKGSDVIGRRFADVLPELEGQAVVGQLHQVRTTGEPLHLRNERVDLLIDGRLQPFYFNYSFTPLRDGQGRVYGVLNTAADVTDLALARQRLESYAGELQESEARFRTMADAAPNMVWAVHPDSTIRYINRAFLNFVGLGTEAEYLVTGWEPYIHPSEFELVQQTLTQAIAQRQPYVLEHRMRRHDGEYRWLLAQGSPSYLAGGELYGYVGSAIDITELKQANEQLTRTNVDLDNFIYTASHDLKQPIANIEGLLQAVEHELPPAGRVGEVSNMLHLMQQAIERFGRTIAHLTDISRLQHEHNEPASQVHLARVVQEVALDLAPLIAPSQARVRVNVPPELTLRFSEKNLRSIVYNLLSNALKYRHPDRAPDVVVAHTQRASEDVLEVRDNGLGLDLAQDQEKVFGMFKRLHPHVEGSGVGLYMVKKIVENAGGRIEVDSVLGQGSTFRVYFPR</sequence>
<evidence type="ECO:0000313" key="9">
    <source>
        <dbReference type="EMBL" id="MDU0372291.1"/>
    </source>
</evidence>
<dbReference type="InterPro" id="IPR013655">
    <property type="entry name" value="PAS_fold_3"/>
</dbReference>
<dbReference type="Proteomes" id="UP001250698">
    <property type="component" value="Unassembled WGS sequence"/>
</dbReference>
<evidence type="ECO:0000259" key="7">
    <source>
        <dbReference type="PROSITE" id="PS50112"/>
    </source>
</evidence>
<evidence type="ECO:0000256" key="4">
    <source>
        <dbReference type="ARBA" id="ARBA00022679"/>
    </source>
</evidence>
<organism evidence="9 10">
    <name type="scientific">Hymenobacter endophyticus</name>
    <dbReference type="NCBI Taxonomy" id="3076335"/>
    <lineage>
        <taxon>Bacteria</taxon>
        <taxon>Pseudomonadati</taxon>
        <taxon>Bacteroidota</taxon>
        <taxon>Cytophagia</taxon>
        <taxon>Cytophagales</taxon>
        <taxon>Hymenobacteraceae</taxon>
        <taxon>Hymenobacter</taxon>
    </lineage>
</organism>
<dbReference type="Gene3D" id="3.30.450.20">
    <property type="entry name" value="PAS domain"/>
    <property type="match status" value="5"/>
</dbReference>
<keyword evidence="5" id="KW-0418">Kinase</keyword>
<feature type="domain" description="PAC" evidence="8">
    <location>
        <begin position="654"/>
        <end position="712"/>
    </location>
</feature>
<evidence type="ECO:0000256" key="5">
    <source>
        <dbReference type="ARBA" id="ARBA00022777"/>
    </source>
</evidence>
<dbReference type="InterPro" id="IPR035965">
    <property type="entry name" value="PAS-like_dom_sf"/>
</dbReference>
<dbReference type="PROSITE" id="PS50113">
    <property type="entry name" value="PAC"/>
    <property type="match status" value="2"/>
</dbReference>
<dbReference type="SUPFAM" id="SSF55785">
    <property type="entry name" value="PYP-like sensor domain (PAS domain)"/>
    <property type="match status" value="5"/>
</dbReference>
<dbReference type="InterPro" id="IPR052162">
    <property type="entry name" value="Sensor_kinase/Photoreceptor"/>
</dbReference>
<dbReference type="SMART" id="SM00387">
    <property type="entry name" value="HATPase_c"/>
    <property type="match status" value="1"/>
</dbReference>
<keyword evidence="10" id="KW-1185">Reference proteome</keyword>
<dbReference type="Gene3D" id="1.10.287.130">
    <property type="match status" value="1"/>
</dbReference>
<dbReference type="InterPro" id="IPR000700">
    <property type="entry name" value="PAS-assoc_C"/>
</dbReference>
<dbReference type="InterPro" id="IPR013656">
    <property type="entry name" value="PAS_4"/>
</dbReference>
<evidence type="ECO:0000313" key="10">
    <source>
        <dbReference type="Proteomes" id="UP001250698"/>
    </source>
</evidence>
<dbReference type="SUPFAM" id="SSF55874">
    <property type="entry name" value="ATPase domain of HSP90 chaperone/DNA topoisomerase II/histidine kinase"/>
    <property type="match status" value="1"/>
</dbReference>
<comment type="caution">
    <text evidence="9">The sequence shown here is derived from an EMBL/GenBank/DDBJ whole genome shotgun (WGS) entry which is preliminary data.</text>
</comment>
<dbReference type="PRINTS" id="PR00344">
    <property type="entry name" value="BCTRLSENSOR"/>
</dbReference>
<dbReference type="SMART" id="SM00388">
    <property type="entry name" value="HisKA"/>
    <property type="match status" value="1"/>
</dbReference>
<dbReference type="InterPro" id="IPR000014">
    <property type="entry name" value="PAS"/>
</dbReference>
<feature type="domain" description="PAS" evidence="7">
    <location>
        <begin position="720"/>
        <end position="791"/>
    </location>
</feature>
<evidence type="ECO:0000256" key="2">
    <source>
        <dbReference type="ARBA" id="ARBA00012438"/>
    </source>
</evidence>
<dbReference type="EMBL" id="JAWDJT010000014">
    <property type="protein sequence ID" value="MDU0372291.1"/>
    <property type="molecule type" value="Genomic_DNA"/>
</dbReference>
<name>A0ABU3TLN1_9BACT</name>
<dbReference type="PROSITE" id="PS50109">
    <property type="entry name" value="HIS_KIN"/>
    <property type="match status" value="1"/>
</dbReference>
<dbReference type="Pfam" id="PF02518">
    <property type="entry name" value="HATPase_c"/>
    <property type="match status" value="1"/>
</dbReference>
<dbReference type="PANTHER" id="PTHR43304:SF1">
    <property type="entry name" value="PAC DOMAIN-CONTAINING PROTEIN"/>
    <property type="match status" value="1"/>
</dbReference>
<dbReference type="Gene3D" id="3.30.565.10">
    <property type="entry name" value="Histidine kinase-like ATPase, C-terminal domain"/>
    <property type="match status" value="1"/>
</dbReference>
<dbReference type="InterPro" id="IPR003661">
    <property type="entry name" value="HisK_dim/P_dom"/>
</dbReference>
<dbReference type="SUPFAM" id="SSF47384">
    <property type="entry name" value="Homodimeric domain of signal transducing histidine kinase"/>
    <property type="match status" value="1"/>
</dbReference>
<protein>
    <recommendedName>
        <fullName evidence="2">histidine kinase</fullName>
        <ecNumber evidence="2">2.7.13.3</ecNumber>
    </recommendedName>
</protein>
<feature type="domain" description="PAC" evidence="8">
    <location>
        <begin position="794"/>
        <end position="846"/>
    </location>
</feature>
<keyword evidence="3" id="KW-0597">Phosphoprotein</keyword>
<dbReference type="InterPro" id="IPR036097">
    <property type="entry name" value="HisK_dim/P_sf"/>
</dbReference>
<dbReference type="Pfam" id="PF08448">
    <property type="entry name" value="PAS_4"/>
    <property type="match status" value="4"/>
</dbReference>
<dbReference type="InterPro" id="IPR001610">
    <property type="entry name" value="PAC"/>
</dbReference>
<accession>A0ABU3TLN1</accession>
<dbReference type="EC" id="2.7.13.3" evidence="2"/>
<dbReference type="SMART" id="SM00086">
    <property type="entry name" value="PAC"/>
    <property type="match status" value="2"/>
</dbReference>
<dbReference type="InterPro" id="IPR036890">
    <property type="entry name" value="HATPase_C_sf"/>
</dbReference>
<dbReference type="InterPro" id="IPR004358">
    <property type="entry name" value="Sig_transdc_His_kin-like_C"/>
</dbReference>